<name>A0A5C6AEQ8_9BACT</name>
<gene>
    <name evidence="3" type="primary">fabG_7</name>
    <name evidence="3" type="ORF">Pla52n_50380</name>
</gene>
<dbReference type="PRINTS" id="PR00081">
    <property type="entry name" value="GDHRDH"/>
</dbReference>
<proteinExistence type="inferred from homology"/>
<keyword evidence="2 3" id="KW-0560">Oxidoreductase</keyword>
<evidence type="ECO:0000256" key="2">
    <source>
        <dbReference type="ARBA" id="ARBA00023002"/>
    </source>
</evidence>
<dbReference type="Proteomes" id="UP000320176">
    <property type="component" value="Unassembled WGS sequence"/>
</dbReference>
<dbReference type="EC" id="1.1.1.100" evidence="3"/>
<dbReference type="InterPro" id="IPR002347">
    <property type="entry name" value="SDR_fam"/>
</dbReference>
<dbReference type="PANTHER" id="PTHR43639">
    <property type="entry name" value="OXIDOREDUCTASE, SHORT-CHAIN DEHYDROGENASE/REDUCTASE FAMILY (AFU_ORTHOLOGUE AFUA_5G02870)"/>
    <property type="match status" value="1"/>
</dbReference>
<dbReference type="CDD" id="cd05233">
    <property type="entry name" value="SDR_c"/>
    <property type="match status" value="1"/>
</dbReference>
<dbReference type="AlphaFoldDB" id="A0A5C6AEQ8"/>
<dbReference type="PROSITE" id="PS00061">
    <property type="entry name" value="ADH_SHORT"/>
    <property type="match status" value="1"/>
</dbReference>
<dbReference type="GO" id="GO:0004316">
    <property type="term" value="F:3-oxoacyl-[acyl-carrier-protein] reductase (NADPH) activity"/>
    <property type="evidence" value="ECO:0007669"/>
    <property type="project" value="UniProtKB-EC"/>
</dbReference>
<dbReference type="FunFam" id="3.40.50.720:FF:000084">
    <property type="entry name" value="Short-chain dehydrogenase reductase"/>
    <property type="match status" value="1"/>
</dbReference>
<protein>
    <submittedName>
        <fullName evidence="3">3-oxoacyl-[acyl-carrier-protein] reductase FabG</fullName>
        <ecNumber evidence="3">1.1.1.100</ecNumber>
    </submittedName>
</protein>
<dbReference type="Gene3D" id="3.40.50.720">
    <property type="entry name" value="NAD(P)-binding Rossmann-like Domain"/>
    <property type="match status" value="1"/>
</dbReference>
<sequence>MPDLSTPTPKKANEMNRKAVVTGGSTGIGRSTAVALARSGHDVAITYAHSESEAEKTSKLVQAAGRRCVIKKLDLSSPESANPCVDEMVDELGGLDVLVNNAGMMVRKRMPNLDLETAYQIFNVNAFGALCVIQRAMHHMLPDGPDGGPRDTPGRIIVVTSVHEHIANPTDTLYTMTKHALGGMVKCLALDFSPLNITVNAVAPGEIATPMNGMSADDFDSAKRPAMPARRAGHPDEVAAVINFLASDMAGFVTGASWPVDGGFEAATPLAATAYRENYLKR</sequence>
<evidence type="ECO:0000256" key="1">
    <source>
        <dbReference type="ARBA" id="ARBA00006484"/>
    </source>
</evidence>
<dbReference type="PANTHER" id="PTHR43639:SF1">
    <property type="entry name" value="SHORT-CHAIN DEHYDROGENASE_REDUCTASE FAMILY PROTEIN"/>
    <property type="match status" value="1"/>
</dbReference>
<dbReference type="SUPFAM" id="SSF51735">
    <property type="entry name" value="NAD(P)-binding Rossmann-fold domains"/>
    <property type="match status" value="1"/>
</dbReference>
<evidence type="ECO:0000313" key="4">
    <source>
        <dbReference type="Proteomes" id="UP000320176"/>
    </source>
</evidence>
<reference evidence="3 4" key="1">
    <citation type="submission" date="2019-02" db="EMBL/GenBank/DDBJ databases">
        <title>Deep-cultivation of Planctomycetes and their phenomic and genomic characterization uncovers novel biology.</title>
        <authorList>
            <person name="Wiegand S."/>
            <person name="Jogler M."/>
            <person name="Boedeker C."/>
            <person name="Pinto D."/>
            <person name="Vollmers J."/>
            <person name="Rivas-Marin E."/>
            <person name="Kohn T."/>
            <person name="Peeters S.H."/>
            <person name="Heuer A."/>
            <person name="Rast P."/>
            <person name="Oberbeckmann S."/>
            <person name="Bunk B."/>
            <person name="Jeske O."/>
            <person name="Meyerdierks A."/>
            <person name="Storesund J.E."/>
            <person name="Kallscheuer N."/>
            <person name="Luecker S."/>
            <person name="Lage O.M."/>
            <person name="Pohl T."/>
            <person name="Merkel B.J."/>
            <person name="Hornburger P."/>
            <person name="Mueller R.-W."/>
            <person name="Bruemmer F."/>
            <person name="Labrenz M."/>
            <person name="Spormann A.M."/>
            <person name="Op Den Camp H."/>
            <person name="Overmann J."/>
            <person name="Amann R."/>
            <person name="Jetten M.S.M."/>
            <person name="Mascher T."/>
            <person name="Medema M.H."/>
            <person name="Devos D.P."/>
            <person name="Kaster A.-K."/>
            <person name="Ovreas L."/>
            <person name="Rohde M."/>
            <person name="Galperin M.Y."/>
            <person name="Jogler C."/>
        </authorList>
    </citation>
    <scope>NUCLEOTIDE SEQUENCE [LARGE SCALE GENOMIC DNA]</scope>
    <source>
        <strain evidence="3 4">Pla52n</strain>
    </source>
</reference>
<organism evidence="3 4">
    <name type="scientific">Stieleria varia</name>
    <dbReference type="NCBI Taxonomy" id="2528005"/>
    <lineage>
        <taxon>Bacteria</taxon>
        <taxon>Pseudomonadati</taxon>
        <taxon>Planctomycetota</taxon>
        <taxon>Planctomycetia</taxon>
        <taxon>Pirellulales</taxon>
        <taxon>Pirellulaceae</taxon>
        <taxon>Stieleria</taxon>
    </lineage>
</organism>
<dbReference type="Pfam" id="PF13561">
    <property type="entry name" value="adh_short_C2"/>
    <property type="match status" value="1"/>
</dbReference>
<keyword evidence="4" id="KW-1185">Reference proteome</keyword>
<dbReference type="InterPro" id="IPR020904">
    <property type="entry name" value="Sc_DH/Rdtase_CS"/>
</dbReference>
<comment type="caution">
    <text evidence="3">The sequence shown here is derived from an EMBL/GenBank/DDBJ whole genome shotgun (WGS) entry which is preliminary data.</text>
</comment>
<evidence type="ECO:0000313" key="3">
    <source>
        <dbReference type="EMBL" id="TWT98522.1"/>
    </source>
</evidence>
<accession>A0A5C6AEQ8</accession>
<comment type="similarity">
    <text evidence="1">Belongs to the short-chain dehydrogenases/reductases (SDR) family.</text>
</comment>
<dbReference type="PRINTS" id="PR00080">
    <property type="entry name" value="SDRFAMILY"/>
</dbReference>
<dbReference type="EMBL" id="SJPN01000006">
    <property type="protein sequence ID" value="TWT98522.1"/>
    <property type="molecule type" value="Genomic_DNA"/>
</dbReference>
<dbReference type="NCBIfam" id="NF009384">
    <property type="entry name" value="PRK12743.1"/>
    <property type="match status" value="1"/>
</dbReference>
<dbReference type="InterPro" id="IPR036291">
    <property type="entry name" value="NAD(P)-bd_dom_sf"/>
</dbReference>